<gene>
    <name evidence="5" type="ORF">TDIB3V08_LOCUS7879</name>
</gene>
<evidence type="ECO:0000313" key="5">
    <source>
        <dbReference type="EMBL" id="CAD7201684.1"/>
    </source>
</evidence>
<dbReference type="InterPro" id="IPR021827">
    <property type="entry name" value="Nup186/Nup192/Nup205"/>
</dbReference>
<dbReference type="GO" id="GO:0044611">
    <property type="term" value="C:nuclear pore inner ring"/>
    <property type="evidence" value="ECO:0007669"/>
    <property type="project" value="TreeGrafter"/>
</dbReference>
<comment type="subcellular location">
    <subcellularLocation>
        <location evidence="1">Nucleus</location>
    </subcellularLocation>
</comment>
<reference evidence="5" key="1">
    <citation type="submission" date="2020-11" db="EMBL/GenBank/DDBJ databases">
        <authorList>
            <person name="Tran Van P."/>
        </authorList>
    </citation>
    <scope>NUCLEOTIDE SEQUENCE</scope>
</reference>
<dbReference type="Pfam" id="PF11894">
    <property type="entry name" value="Nup192"/>
    <property type="match status" value="2"/>
</dbReference>
<protein>
    <submittedName>
        <fullName evidence="5">Uncharacterized protein</fullName>
    </submittedName>
</protein>
<dbReference type="PANTHER" id="PTHR31344">
    <property type="entry name" value="NUCLEAR PORE COMPLEX PROTEIN NUP205"/>
    <property type="match status" value="1"/>
</dbReference>
<accession>A0A7R8VPD3</accession>
<sequence length="970" mass="112986">MWTPFKELQSVVDAVLANPAPGALTQLKQVLRKHKQNFITLLKNPPKNAESREKLRKGISECIHLPGMGYQILSKELVDEAIIISDMYDLNEILAIDLLCTAQQQLQFHPGLNRGLVAILLYYDGRKALVSALRSLVHVRKGFSWAGNYPPEIVDYITLYTNKIMEDGVLLKILDLLECLDLSKELELLQHNRALGGPKHQHQVVEQFQEIRQALADIIFLWTAQTGLPKDPTFKLINHLKSCKIQDEVSGGIDGVNLALEMALLCALDLSLLHRMEDGAELVRNLPLLSDTSFIPALVRELSQCVKPWECLGLQATTQLAWALALTTLRLSPNNLYTDRSNRLDALQSLFLLYSHHNVYSRLDALRSLFLLYSHHIVYSRLDALRSLFLLYSHHIVYSRLDALQSLFLLYSHHIVYSRLDDLQSLFLLYSHHIVYSRLDALQSLFLLYSHHIVYSRLDDLQSLFLLYSHHIVYSRLDALQSLFLLYSHHIVYSRLDALQSLFLLYSHHIVYSRLDALQSLFLLYSHHIVYSRLDALQSLFLLYSHHIVYSRLDALQSLFLLYSHHIVYSRLDALQSLFLLYSHHIVYSRLDALQSLFLLYSHHIVYSRLDALQSLFLLYSHHIVYSRLDALQSLFLLYSHHIVYSRLDALQSLFLLYSHHIVYSRLDALQSLFLLYSHHIVYSRLDALRSLFLLYSHHIVYSRLDALRSLYLLYSHHIVYSRLDALRSLFLLYSHHIVYSRLNALQSLFLLYSHHIVYSRLDDLRSLFLLYSHHFVYSHLDDLRSLFLLYSHHIVYSRLDDLRSVLEEDEIVVETAIDLKVFDFLHTVFLENKTMYKQQFYLQRLHTLITDFLVLMPTKVKELRTRGDETARTVQVYAHEGLEPPASLTHHFEHLLLMVERFYRDNPLGLELALDFWCPTDTTKHSTIYLYGIPSKQATSLGAKYSVALCSDKLVIEPFFIEYLISSFK</sequence>
<name>A0A7R8VPD3_TIMDO</name>
<dbReference type="PANTHER" id="PTHR31344:SF0">
    <property type="entry name" value="NUCLEAR PORE COMPLEX PROTEIN NUP205"/>
    <property type="match status" value="1"/>
</dbReference>
<organism evidence="5">
    <name type="scientific">Timema douglasi</name>
    <name type="common">Walking stick</name>
    <dbReference type="NCBI Taxonomy" id="61478"/>
    <lineage>
        <taxon>Eukaryota</taxon>
        <taxon>Metazoa</taxon>
        <taxon>Ecdysozoa</taxon>
        <taxon>Arthropoda</taxon>
        <taxon>Hexapoda</taxon>
        <taxon>Insecta</taxon>
        <taxon>Pterygota</taxon>
        <taxon>Neoptera</taxon>
        <taxon>Polyneoptera</taxon>
        <taxon>Phasmatodea</taxon>
        <taxon>Timematodea</taxon>
        <taxon>Timematoidea</taxon>
        <taxon>Timematidae</taxon>
        <taxon>Timema</taxon>
    </lineage>
</organism>
<evidence type="ECO:0000256" key="2">
    <source>
        <dbReference type="ARBA" id="ARBA00005892"/>
    </source>
</evidence>
<evidence type="ECO:0000256" key="1">
    <source>
        <dbReference type="ARBA" id="ARBA00004123"/>
    </source>
</evidence>
<dbReference type="EMBL" id="OA568588">
    <property type="protein sequence ID" value="CAD7201684.1"/>
    <property type="molecule type" value="Genomic_DNA"/>
</dbReference>
<keyword evidence="3" id="KW-0813">Transport</keyword>
<dbReference type="GO" id="GO:0017056">
    <property type="term" value="F:structural constituent of nuclear pore"/>
    <property type="evidence" value="ECO:0007669"/>
    <property type="project" value="TreeGrafter"/>
</dbReference>
<dbReference type="GO" id="GO:0006999">
    <property type="term" value="P:nuclear pore organization"/>
    <property type="evidence" value="ECO:0007669"/>
    <property type="project" value="TreeGrafter"/>
</dbReference>
<dbReference type="AlphaFoldDB" id="A0A7R8VPD3"/>
<keyword evidence="4" id="KW-0539">Nucleus</keyword>
<proteinExistence type="inferred from homology"/>
<evidence type="ECO:0000256" key="4">
    <source>
        <dbReference type="ARBA" id="ARBA00023242"/>
    </source>
</evidence>
<evidence type="ECO:0000256" key="3">
    <source>
        <dbReference type="ARBA" id="ARBA00022448"/>
    </source>
</evidence>
<comment type="similarity">
    <text evidence="2">Belongs to the NUP186/NUP192/NUP205 family.</text>
</comment>